<keyword evidence="4" id="KW-1185">Reference proteome</keyword>
<evidence type="ECO:0000313" key="3">
    <source>
        <dbReference type="EMBL" id="SCY19287.1"/>
    </source>
</evidence>
<keyword evidence="1" id="KW-0175">Coiled coil</keyword>
<evidence type="ECO:0000256" key="1">
    <source>
        <dbReference type="SAM" id="Coils"/>
    </source>
</evidence>
<protein>
    <submittedName>
        <fullName evidence="3">Uncharacterized protein</fullName>
    </submittedName>
</protein>
<sequence>MRKILALAVAGTLMVTSSVCVFAAEGIGVAEENTDAGSNGGSEATYSPTTAEYWQEKYEKANGDIADLNRQVGALSAQKDMQEQQLRSLQDQFEAFKAAQERNNASLSAANSTLNNQKNDLINQKNNLTKQLENTKKSLDDAVKVRDKYQEKYRNATKHGKNETPSRAAQLSRNNAIGDGYGGYIAQGGHVQINGGKSNVTFTLAAPTSGVLSSASQYANSVGGTLLHCVTTSSPGVSFKTATVNFTVTGVYANDTIAVYQLQGKNWVQVLVSSVTDNHVTVNLTQHGPLAFVRVAAVATATH</sequence>
<dbReference type="OrthoDB" id="2001094at2"/>
<dbReference type="RefSeq" id="WP_143002115.1">
    <property type="nucleotide sequence ID" value="NZ_FMUR01000009.1"/>
</dbReference>
<gene>
    <name evidence="3" type="ORF">SAMN02910451_01702</name>
</gene>
<feature type="coiled-coil region" evidence="1">
    <location>
        <begin position="51"/>
        <end position="152"/>
    </location>
</feature>
<dbReference type="AlphaFoldDB" id="A0A1G5DXD6"/>
<evidence type="ECO:0000313" key="4">
    <source>
        <dbReference type="Proteomes" id="UP000183047"/>
    </source>
</evidence>
<keyword evidence="2" id="KW-0732">Signal</keyword>
<proteinExistence type="predicted"/>
<dbReference type="EMBL" id="FMUR01000009">
    <property type="protein sequence ID" value="SCY19287.1"/>
    <property type="molecule type" value="Genomic_DNA"/>
</dbReference>
<accession>A0A1G5DXD6</accession>
<reference evidence="4" key="1">
    <citation type="submission" date="2016-10" db="EMBL/GenBank/DDBJ databases">
        <authorList>
            <person name="Varghese N."/>
            <person name="Submissions S."/>
        </authorList>
    </citation>
    <scope>NUCLEOTIDE SEQUENCE [LARGE SCALE GENOMIC DNA]</scope>
    <source>
        <strain evidence="4">XBD2006</strain>
    </source>
</reference>
<evidence type="ECO:0000256" key="2">
    <source>
        <dbReference type="SAM" id="SignalP"/>
    </source>
</evidence>
<feature type="signal peptide" evidence="2">
    <location>
        <begin position="1"/>
        <end position="23"/>
    </location>
</feature>
<dbReference type="Proteomes" id="UP000183047">
    <property type="component" value="Unassembled WGS sequence"/>
</dbReference>
<name>A0A1G5DXD6_9FIRM</name>
<feature type="chain" id="PRO_5010288672" evidence="2">
    <location>
        <begin position="24"/>
        <end position="303"/>
    </location>
</feature>
<organism evidence="3 4">
    <name type="scientific">Butyrivibrio hungatei</name>
    <dbReference type="NCBI Taxonomy" id="185008"/>
    <lineage>
        <taxon>Bacteria</taxon>
        <taxon>Bacillati</taxon>
        <taxon>Bacillota</taxon>
        <taxon>Clostridia</taxon>
        <taxon>Lachnospirales</taxon>
        <taxon>Lachnospiraceae</taxon>
        <taxon>Butyrivibrio</taxon>
    </lineage>
</organism>